<name>A0AAN9T5W7_9HEMI</name>
<evidence type="ECO:0000256" key="1">
    <source>
        <dbReference type="SAM" id="Phobius"/>
    </source>
</evidence>
<proteinExistence type="predicted"/>
<dbReference type="Proteomes" id="UP001367676">
    <property type="component" value="Unassembled WGS sequence"/>
</dbReference>
<evidence type="ECO:0000313" key="2">
    <source>
        <dbReference type="EMBL" id="KAK7571986.1"/>
    </source>
</evidence>
<evidence type="ECO:0000313" key="3">
    <source>
        <dbReference type="Proteomes" id="UP001367676"/>
    </source>
</evidence>
<keyword evidence="1" id="KW-0812">Transmembrane</keyword>
<gene>
    <name evidence="2" type="ORF">V9T40_014458</name>
</gene>
<dbReference type="AlphaFoldDB" id="A0AAN9T5W7"/>
<protein>
    <submittedName>
        <fullName evidence="2">Uncharacterized protein</fullName>
    </submittedName>
</protein>
<comment type="caution">
    <text evidence="2">The sequence shown here is derived from an EMBL/GenBank/DDBJ whole genome shotgun (WGS) entry which is preliminary data.</text>
</comment>
<reference evidence="2 3" key="1">
    <citation type="submission" date="2024-03" db="EMBL/GenBank/DDBJ databases">
        <title>Adaptation during the transition from Ophiocordyceps entomopathogen to insect associate is accompanied by gene loss and intensified selection.</title>
        <authorList>
            <person name="Ward C.M."/>
            <person name="Onetto C.A."/>
            <person name="Borneman A.R."/>
        </authorList>
    </citation>
    <scope>NUCLEOTIDE SEQUENCE [LARGE SCALE GENOMIC DNA]</scope>
    <source>
        <strain evidence="2">AWRI1</strain>
        <tissue evidence="2">Single Adult Female</tissue>
    </source>
</reference>
<feature type="transmembrane region" description="Helical" evidence="1">
    <location>
        <begin position="54"/>
        <end position="71"/>
    </location>
</feature>
<dbReference type="EMBL" id="JBBCAQ010000038">
    <property type="protein sequence ID" value="KAK7571986.1"/>
    <property type="molecule type" value="Genomic_DNA"/>
</dbReference>
<sequence length="153" mass="17333">MWTVLENASQKFKHLLSNINFIVDVTIVLVANLWCWCGDKNLCFRNANKRSRPIFNVLLASFLWCVLLGPCDGSRRKINFTLLAPEVPPEDEERLREILPTVRIGLEFVSNPKTGRLPSHIYDLGLHYRDTNGSATIGPLAAFDLKDQTGMFS</sequence>
<accession>A0AAN9T5W7</accession>
<keyword evidence="1" id="KW-1133">Transmembrane helix</keyword>
<organism evidence="2 3">
    <name type="scientific">Parthenolecanium corni</name>
    <dbReference type="NCBI Taxonomy" id="536013"/>
    <lineage>
        <taxon>Eukaryota</taxon>
        <taxon>Metazoa</taxon>
        <taxon>Ecdysozoa</taxon>
        <taxon>Arthropoda</taxon>
        <taxon>Hexapoda</taxon>
        <taxon>Insecta</taxon>
        <taxon>Pterygota</taxon>
        <taxon>Neoptera</taxon>
        <taxon>Paraneoptera</taxon>
        <taxon>Hemiptera</taxon>
        <taxon>Sternorrhyncha</taxon>
        <taxon>Coccoidea</taxon>
        <taxon>Coccidae</taxon>
        <taxon>Parthenolecanium</taxon>
    </lineage>
</organism>
<keyword evidence="3" id="KW-1185">Reference proteome</keyword>
<keyword evidence="1" id="KW-0472">Membrane</keyword>
<feature type="transmembrane region" description="Helical" evidence="1">
    <location>
        <begin position="15"/>
        <end position="34"/>
    </location>
</feature>